<comment type="caution">
    <text evidence="2">The sequence shown here is derived from an EMBL/GenBank/DDBJ whole genome shotgun (WGS) entry which is preliminary data.</text>
</comment>
<protein>
    <submittedName>
        <fullName evidence="2">Uncharacterized protein</fullName>
    </submittedName>
</protein>
<gene>
    <name evidence="2" type="ORF">RIF29_31771</name>
</gene>
<dbReference type="EMBL" id="JAYWIO010000006">
    <property type="protein sequence ID" value="KAK7257647.1"/>
    <property type="molecule type" value="Genomic_DNA"/>
</dbReference>
<accession>A0AAN9HXD0</accession>
<evidence type="ECO:0000313" key="3">
    <source>
        <dbReference type="Proteomes" id="UP001372338"/>
    </source>
</evidence>
<feature type="transmembrane region" description="Helical" evidence="1">
    <location>
        <begin position="12"/>
        <end position="30"/>
    </location>
</feature>
<keyword evidence="1" id="KW-1133">Transmembrane helix</keyword>
<reference evidence="2 3" key="1">
    <citation type="submission" date="2024-01" db="EMBL/GenBank/DDBJ databases">
        <title>The genomes of 5 underutilized Papilionoideae crops provide insights into root nodulation and disease resistanc.</title>
        <authorList>
            <person name="Yuan L."/>
        </authorList>
    </citation>
    <scope>NUCLEOTIDE SEQUENCE [LARGE SCALE GENOMIC DNA]</scope>
    <source>
        <strain evidence="2">ZHUSHIDOU_FW_LH</strain>
        <tissue evidence="2">Leaf</tissue>
    </source>
</reference>
<dbReference type="AlphaFoldDB" id="A0AAN9HXD0"/>
<proteinExistence type="predicted"/>
<evidence type="ECO:0000256" key="1">
    <source>
        <dbReference type="SAM" id="Phobius"/>
    </source>
</evidence>
<organism evidence="2 3">
    <name type="scientific">Crotalaria pallida</name>
    <name type="common">Smooth rattlebox</name>
    <name type="synonym">Crotalaria striata</name>
    <dbReference type="NCBI Taxonomy" id="3830"/>
    <lineage>
        <taxon>Eukaryota</taxon>
        <taxon>Viridiplantae</taxon>
        <taxon>Streptophyta</taxon>
        <taxon>Embryophyta</taxon>
        <taxon>Tracheophyta</taxon>
        <taxon>Spermatophyta</taxon>
        <taxon>Magnoliopsida</taxon>
        <taxon>eudicotyledons</taxon>
        <taxon>Gunneridae</taxon>
        <taxon>Pentapetalae</taxon>
        <taxon>rosids</taxon>
        <taxon>fabids</taxon>
        <taxon>Fabales</taxon>
        <taxon>Fabaceae</taxon>
        <taxon>Papilionoideae</taxon>
        <taxon>50 kb inversion clade</taxon>
        <taxon>genistoids sensu lato</taxon>
        <taxon>core genistoids</taxon>
        <taxon>Crotalarieae</taxon>
        <taxon>Crotalaria</taxon>
    </lineage>
</organism>
<keyword evidence="1" id="KW-0812">Transmembrane</keyword>
<keyword evidence="1" id="KW-0472">Membrane</keyword>
<name>A0AAN9HXD0_CROPI</name>
<feature type="transmembrane region" description="Helical" evidence="1">
    <location>
        <begin position="42"/>
        <end position="64"/>
    </location>
</feature>
<evidence type="ECO:0000313" key="2">
    <source>
        <dbReference type="EMBL" id="KAK7257647.1"/>
    </source>
</evidence>
<dbReference type="Proteomes" id="UP001372338">
    <property type="component" value="Unassembled WGS sequence"/>
</dbReference>
<sequence length="85" mass="9797">MMKGQAELVVEFIFLSWSSFFRFFLHKVIVYKECGRGCNFLMFFPLPLTLSVVMYILFVFVILYSDSIKHRVNTLSNALGSISSA</sequence>
<keyword evidence="3" id="KW-1185">Reference proteome</keyword>